<proteinExistence type="predicted"/>
<comment type="caution">
    <text evidence="1">The sequence shown here is derived from an EMBL/GenBank/DDBJ whole genome shotgun (WGS) entry which is preliminary data.</text>
</comment>
<dbReference type="OrthoDB" id="2755060at2759"/>
<organism evidence="1 2">
    <name type="scientific">Trametes pubescens</name>
    <name type="common">White-rot fungus</name>
    <dbReference type="NCBI Taxonomy" id="154538"/>
    <lineage>
        <taxon>Eukaryota</taxon>
        <taxon>Fungi</taxon>
        <taxon>Dikarya</taxon>
        <taxon>Basidiomycota</taxon>
        <taxon>Agaricomycotina</taxon>
        <taxon>Agaricomycetes</taxon>
        <taxon>Polyporales</taxon>
        <taxon>Polyporaceae</taxon>
        <taxon>Trametes</taxon>
    </lineage>
</organism>
<gene>
    <name evidence="1" type="ORF">TRAPUB_7570</name>
</gene>
<name>A0A1M2V317_TRAPU</name>
<evidence type="ECO:0000313" key="2">
    <source>
        <dbReference type="Proteomes" id="UP000184267"/>
    </source>
</evidence>
<keyword evidence="2" id="KW-1185">Reference proteome</keyword>
<evidence type="ECO:0000313" key="1">
    <source>
        <dbReference type="EMBL" id="OJT01968.1"/>
    </source>
</evidence>
<sequence>MDTLARIASFASREAISTLMQANHFLYHEGPKILLRDVVVLQNHADVLLFLQFMRAEKGTRSRYLAGLAIAPPEKKEEDPMQEETAQMLTQFLITSSFDRLMTLRFEDPEAKITRYPDLLAACKTLSGIECFTLESCDWSLYPPPFPKVRKLTISWSDYRSLSPYIHAFPNLRHLELNDTFDEDDERRPEALAPYRQVNQADQCRQGSWSLDELSADVADVYVSGLACRVGHLFLGMHNETFEMLENVISDICPSRLSLFVFDRVGVFDKALGMPGVLVRSGGKELIALRLEVRISPDDRDLDIPRALEHLCASICELPLKSLILAFDCYGLPQWRGGLKMSTSSTSKPPPCCVGRYLQEVNLEMLGLRILETVATLQEVTLSIKGHHIREDDEVVITRPEVLQ</sequence>
<reference evidence="1 2" key="1">
    <citation type="submission" date="2016-10" db="EMBL/GenBank/DDBJ databases">
        <title>Genome sequence of the basidiomycete white-rot fungus Trametes pubescens.</title>
        <authorList>
            <person name="Makela M.R."/>
            <person name="Granchi Z."/>
            <person name="Peng M."/>
            <person name="De Vries R.P."/>
            <person name="Grigoriev I."/>
            <person name="Riley R."/>
            <person name="Hilden K."/>
        </authorList>
    </citation>
    <scope>NUCLEOTIDE SEQUENCE [LARGE SCALE GENOMIC DNA]</scope>
    <source>
        <strain evidence="1 2">FBCC735</strain>
    </source>
</reference>
<dbReference type="AlphaFoldDB" id="A0A1M2V317"/>
<dbReference type="EMBL" id="MNAD01001709">
    <property type="protein sequence ID" value="OJT01968.1"/>
    <property type="molecule type" value="Genomic_DNA"/>
</dbReference>
<dbReference type="Proteomes" id="UP000184267">
    <property type="component" value="Unassembled WGS sequence"/>
</dbReference>
<accession>A0A1M2V317</accession>
<evidence type="ECO:0008006" key="3">
    <source>
        <dbReference type="Google" id="ProtNLM"/>
    </source>
</evidence>
<protein>
    <recommendedName>
        <fullName evidence="3">F-box domain-containing protein</fullName>
    </recommendedName>
</protein>
<dbReference type="STRING" id="154538.A0A1M2V317"/>